<proteinExistence type="predicted"/>
<dbReference type="EMBL" id="KN822119">
    <property type="protein sequence ID" value="KIM56304.1"/>
    <property type="molecule type" value="Genomic_DNA"/>
</dbReference>
<dbReference type="InParanoid" id="A0A0C3DIZ7"/>
<reference evidence="1 2" key="1">
    <citation type="submission" date="2014-04" db="EMBL/GenBank/DDBJ databases">
        <authorList>
            <consortium name="DOE Joint Genome Institute"/>
            <person name="Kuo A."/>
            <person name="Kohler A."/>
            <person name="Nagy L.G."/>
            <person name="Floudas D."/>
            <person name="Copeland A."/>
            <person name="Barry K.W."/>
            <person name="Cichocki N."/>
            <person name="Veneault-Fourrey C."/>
            <person name="LaButti K."/>
            <person name="Lindquist E.A."/>
            <person name="Lipzen A."/>
            <person name="Lundell T."/>
            <person name="Morin E."/>
            <person name="Murat C."/>
            <person name="Sun H."/>
            <person name="Tunlid A."/>
            <person name="Henrissat B."/>
            <person name="Grigoriev I.V."/>
            <person name="Hibbett D.S."/>
            <person name="Martin F."/>
            <person name="Nordberg H.P."/>
            <person name="Cantor M.N."/>
            <person name="Hua S.X."/>
        </authorList>
    </citation>
    <scope>NUCLEOTIDE SEQUENCE [LARGE SCALE GENOMIC DNA]</scope>
    <source>
        <strain evidence="1 2">Foug A</strain>
    </source>
</reference>
<accession>A0A0C3DIZ7</accession>
<dbReference type="AlphaFoldDB" id="A0A0C3DIZ7"/>
<dbReference type="Proteomes" id="UP000053989">
    <property type="component" value="Unassembled WGS sequence"/>
</dbReference>
<sequence>MEKCLFTSPRNICPRLQNISWLPTASSLISLSPKEVGYPRANTGITSYKKTGSSITSRQKICVEYSLITISPRS</sequence>
<gene>
    <name evidence="1" type="ORF">SCLCIDRAFT_247473</name>
</gene>
<protein>
    <submittedName>
        <fullName evidence="1">Uncharacterized protein</fullName>
    </submittedName>
</protein>
<dbReference type="HOGENOM" id="CLU_2689235_0_0_1"/>
<name>A0A0C3DIZ7_9AGAM</name>
<keyword evidence="2" id="KW-1185">Reference proteome</keyword>
<evidence type="ECO:0000313" key="1">
    <source>
        <dbReference type="EMBL" id="KIM56304.1"/>
    </source>
</evidence>
<reference evidence="2" key="2">
    <citation type="submission" date="2015-01" db="EMBL/GenBank/DDBJ databases">
        <title>Evolutionary Origins and Diversification of the Mycorrhizal Mutualists.</title>
        <authorList>
            <consortium name="DOE Joint Genome Institute"/>
            <consortium name="Mycorrhizal Genomics Consortium"/>
            <person name="Kohler A."/>
            <person name="Kuo A."/>
            <person name="Nagy L.G."/>
            <person name="Floudas D."/>
            <person name="Copeland A."/>
            <person name="Barry K.W."/>
            <person name="Cichocki N."/>
            <person name="Veneault-Fourrey C."/>
            <person name="LaButti K."/>
            <person name="Lindquist E.A."/>
            <person name="Lipzen A."/>
            <person name="Lundell T."/>
            <person name="Morin E."/>
            <person name="Murat C."/>
            <person name="Riley R."/>
            <person name="Ohm R."/>
            <person name="Sun H."/>
            <person name="Tunlid A."/>
            <person name="Henrissat B."/>
            <person name="Grigoriev I.V."/>
            <person name="Hibbett D.S."/>
            <person name="Martin F."/>
        </authorList>
    </citation>
    <scope>NUCLEOTIDE SEQUENCE [LARGE SCALE GENOMIC DNA]</scope>
    <source>
        <strain evidence="2">Foug A</strain>
    </source>
</reference>
<organism evidence="1 2">
    <name type="scientific">Scleroderma citrinum Foug A</name>
    <dbReference type="NCBI Taxonomy" id="1036808"/>
    <lineage>
        <taxon>Eukaryota</taxon>
        <taxon>Fungi</taxon>
        <taxon>Dikarya</taxon>
        <taxon>Basidiomycota</taxon>
        <taxon>Agaricomycotina</taxon>
        <taxon>Agaricomycetes</taxon>
        <taxon>Agaricomycetidae</taxon>
        <taxon>Boletales</taxon>
        <taxon>Sclerodermatineae</taxon>
        <taxon>Sclerodermataceae</taxon>
        <taxon>Scleroderma</taxon>
    </lineage>
</organism>
<evidence type="ECO:0000313" key="2">
    <source>
        <dbReference type="Proteomes" id="UP000053989"/>
    </source>
</evidence>